<dbReference type="EMBL" id="PDDY01000004">
    <property type="protein sequence ID" value="PEH40144.1"/>
    <property type="molecule type" value="Genomic_DNA"/>
</dbReference>
<dbReference type="RefSeq" id="WP_098154727.1">
    <property type="nucleotide sequence ID" value="NZ_CADEQH010000011.1"/>
</dbReference>
<feature type="domain" description="NAD-dependent epimerase/dehydratase" evidence="1">
    <location>
        <begin position="6"/>
        <end position="185"/>
    </location>
</feature>
<dbReference type="InterPro" id="IPR051783">
    <property type="entry name" value="NAD(P)-dependent_oxidoreduct"/>
</dbReference>
<organism evidence="2 3">
    <name type="scientific">Burkholderia gladioli</name>
    <name type="common">Pseudomonas marginata</name>
    <name type="synonym">Phytomonas marginata</name>
    <dbReference type="NCBI Taxonomy" id="28095"/>
    <lineage>
        <taxon>Bacteria</taxon>
        <taxon>Pseudomonadati</taxon>
        <taxon>Pseudomonadota</taxon>
        <taxon>Betaproteobacteria</taxon>
        <taxon>Burkholderiales</taxon>
        <taxon>Burkholderiaceae</taxon>
        <taxon>Burkholderia</taxon>
    </lineage>
</organism>
<gene>
    <name evidence="2" type="ORF">CRM94_20880</name>
</gene>
<accession>A0A2A7S8W3</accession>
<dbReference type="InterPro" id="IPR001509">
    <property type="entry name" value="Epimerase_deHydtase"/>
</dbReference>
<dbReference type="GO" id="GO:0005737">
    <property type="term" value="C:cytoplasm"/>
    <property type="evidence" value="ECO:0007669"/>
    <property type="project" value="TreeGrafter"/>
</dbReference>
<dbReference type="GO" id="GO:0004029">
    <property type="term" value="F:aldehyde dehydrogenase (NAD+) activity"/>
    <property type="evidence" value="ECO:0007669"/>
    <property type="project" value="TreeGrafter"/>
</dbReference>
<protein>
    <submittedName>
        <fullName evidence="2">dTDP-glucose 4,6-dehydratase</fullName>
    </submittedName>
</protein>
<dbReference type="AlphaFoldDB" id="A0A2A7S8W3"/>
<dbReference type="Pfam" id="PF01370">
    <property type="entry name" value="Epimerase"/>
    <property type="match status" value="1"/>
</dbReference>
<evidence type="ECO:0000259" key="1">
    <source>
        <dbReference type="Pfam" id="PF01370"/>
    </source>
</evidence>
<proteinExistence type="predicted"/>
<comment type="caution">
    <text evidence="2">The sequence shown here is derived from an EMBL/GenBank/DDBJ whole genome shotgun (WGS) entry which is preliminary data.</text>
</comment>
<evidence type="ECO:0000313" key="2">
    <source>
        <dbReference type="EMBL" id="PEH40144.1"/>
    </source>
</evidence>
<reference evidence="3" key="1">
    <citation type="submission" date="2017-09" db="EMBL/GenBank/DDBJ databases">
        <title>FDA dAtabase for Regulatory Grade micrObial Sequences (FDA-ARGOS): Supporting development and validation of Infectious Disease Dx tests.</title>
        <authorList>
            <person name="Minogue T."/>
            <person name="Wolcott M."/>
            <person name="Wasieloski L."/>
            <person name="Aguilar W."/>
            <person name="Moore D."/>
            <person name="Tallon L."/>
            <person name="Sadzewicz L."/>
            <person name="Ott S."/>
            <person name="Zhao X."/>
            <person name="Nagaraj S."/>
            <person name="Vavikolanu K."/>
            <person name="Aluvathingal J."/>
            <person name="Nadendla S."/>
            <person name="Sichtig H."/>
        </authorList>
    </citation>
    <scope>NUCLEOTIDE SEQUENCE [LARGE SCALE GENOMIC DNA]</scope>
    <source>
        <strain evidence="3">FDAARGOS_390</strain>
    </source>
</reference>
<name>A0A2A7S8W3_BURGA</name>
<dbReference type="SUPFAM" id="SSF51735">
    <property type="entry name" value="NAD(P)-binding Rossmann-fold domains"/>
    <property type="match status" value="1"/>
</dbReference>
<dbReference type="Proteomes" id="UP000220629">
    <property type="component" value="Unassembled WGS sequence"/>
</dbReference>
<sequence length="241" mass="25685">MSERLFVAGASGVIGRVLVPLLVEAGYEVHGATRRAERAAQLESLGARSVVVDVFDVDALTRELGRIAPDAVIHQLTDLPRDLDPARMAQAVVDNARIRSQGSFNLVLAALTAGCRRMVAQSIAWAYAPGEQPYREEQPLDTDAEGARRISVGGVVALEHAVLATPPLRGTVLRYGRLYGPDTGTDTPPAAPAVHVEDAARAALLALRGNATGIFNIVDDNDQVSNRKARRELGWAPRASA</sequence>
<dbReference type="PANTHER" id="PTHR48079">
    <property type="entry name" value="PROTEIN YEEZ"/>
    <property type="match status" value="1"/>
</dbReference>
<dbReference type="Gene3D" id="3.40.50.720">
    <property type="entry name" value="NAD(P)-binding Rossmann-like Domain"/>
    <property type="match status" value="1"/>
</dbReference>
<dbReference type="InterPro" id="IPR036291">
    <property type="entry name" value="NAD(P)-bd_dom_sf"/>
</dbReference>
<dbReference type="PANTHER" id="PTHR48079:SF6">
    <property type="entry name" value="NAD(P)-BINDING DOMAIN-CONTAINING PROTEIN-RELATED"/>
    <property type="match status" value="1"/>
</dbReference>
<evidence type="ECO:0000313" key="3">
    <source>
        <dbReference type="Proteomes" id="UP000220629"/>
    </source>
</evidence>